<gene>
    <name evidence="3" type="ORF">CQ394_13205</name>
</gene>
<reference evidence="3 4" key="1">
    <citation type="submission" date="2017-10" db="EMBL/GenBank/DDBJ databases">
        <title>Effective Description of Clostridium neonatale sp. nov. linked to necrotizing enterocolitis in neonates and a clarification of species assignable to the genus Clostridium (Prazmowski 1880) emend. Lawson and Rainey 2016.</title>
        <authorList>
            <person name="Bernard K."/>
            <person name="Burdz T."/>
            <person name="Wiebe D."/>
            <person name="Balcewich B."/>
            <person name="Alfa M."/>
            <person name="Bernier A.-M."/>
        </authorList>
    </citation>
    <scope>NUCLEOTIDE SEQUENCE [LARGE SCALE GENOMIC DNA]</scope>
    <source>
        <strain evidence="3 4">LCDC99A005</strain>
    </source>
</reference>
<keyword evidence="1" id="KW-0732">Signal</keyword>
<evidence type="ECO:0000259" key="2">
    <source>
        <dbReference type="SMART" id="SM00460"/>
    </source>
</evidence>
<feature type="signal peptide" evidence="1">
    <location>
        <begin position="1"/>
        <end position="24"/>
    </location>
</feature>
<dbReference type="OrthoDB" id="9788327at2"/>
<evidence type="ECO:0000313" key="3">
    <source>
        <dbReference type="EMBL" id="PEG32606.1"/>
    </source>
</evidence>
<dbReference type="SUPFAM" id="SSF54001">
    <property type="entry name" value="Cysteine proteinases"/>
    <property type="match status" value="1"/>
</dbReference>
<sequence length="269" mass="31300">MKKSFKILLAALTITQTVSFCANAVTYKYYNLSQIDDEVYNSALNRETTYSFIYSGDKDDIKESLIKEIQNAYSKDDYLNKSWSRIRYSASSDYGKNIKVTVNTDFMTTKEEEDYIDAELQAITNSIITNNMSDYEKVKAINDYLVNRYEYDYDLLDRVTKVNSGAVTDENYIEEVYNRINVYSALKTSKTVCQGYSMTAYKMMKYAGLECRIIEGTLKGGEHVWNKVKVNGIWYYLDITNNDTTKSNKYFLVSEDYLQSQGYIWQEKL</sequence>
<dbReference type="InterPro" id="IPR038765">
    <property type="entry name" value="Papain-like_cys_pep_sf"/>
</dbReference>
<feature type="domain" description="Transglutaminase-like" evidence="2">
    <location>
        <begin position="185"/>
        <end position="241"/>
    </location>
</feature>
<dbReference type="Proteomes" id="UP000220840">
    <property type="component" value="Unassembled WGS sequence"/>
</dbReference>
<evidence type="ECO:0000256" key="1">
    <source>
        <dbReference type="SAM" id="SignalP"/>
    </source>
</evidence>
<dbReference type="STRING" id="137838.GCA_001458595_04134"/>
<accession>A0A2A7MLP4</accession>
<feature type="chain" id="PRO_5012179379" evidence="1">
    <location>
        <begin position="25"/>
        <end position="269"/>
    </location>
</feature>
<dbReference type="AlphaFoldDB" id="A0A2A7MLP4"/>
<dbReference type="EMBL" id="PDCJ01000001">
    <property type="protein sequence ID" value="PEG32606.1"/>
    <property type="molecule type" value="Genomic_DNA"/>
</dbReference>
<dbReference type="PANTHER" id="PTHR46333">
    <property type="entry name" value="CYTOKINESIS PROTEIN 3"/>
    <property type="match status" value="1"/>
</dbReference>
<organism evidence="3 4">
    <name type="scientific">Clostridium neonatale</name>
    <dbReference type="NCBI Taxonomy" id="137838"/>
    <lineage>
        <taxon>Bacteria</taxon>
        <taxon>Bacillati</taxon>
        <taxon>Bacillota</taxon>
        <taxon>Clostridia</taxon>
        <taxon>Eubacteriales</taxon>
        <taxon>Clostridiaceae</taxon>
        <taxon>Clostridium</taxon>
    </lineage>
</organism>
<dbReference type="SMART" id="SM00460">
    <property type="entry name" value="TGc"/>
    <property type="match status" value="1"/>
</dbReference>
<keyword evidence="4" id="KW-1185">Reference proteome</keyword>
<dbReference type="InterPro" id="IPR052557">
    <property type="entry name" value="CAP/Cytokinesis_protein"/>
</dbReference>
<dbReference type="Gene3D" id="3.10.620.30">
    <property type="match status" value="1"/>
</dbReference>
<dbReference type="GO" id="GO:0005737">
    <property type="term" value="C:cytoplasm"/>
    <property type="evidence" value="ECO:0007669"/>
    <property type="project" value="TreeGrafter"/>
</dbReference>
<dbReference type="InterPro" id="IPR002931">
    <property type="entry name" value="Transglutaminase-like"/>
</dbReference>
<name>A0A2A7MLP4_9CLOT</name>
<evidence type="ECO:0000313" key="4">
    <source>
        <dbReference type="Proteomes" id="UP000220840"/>
    </source>
</evidence>
<comment type="caution">
    <text evidence="3">The sequence shown here is derived from an EMBL/GenBank/DDBJ whole genome shotgun (WGS) entry which is preliminary data.</text>
</comment>
<dbReference type="PANTHER" id="PTHR46333:SF2">
    <property type="entry name" value="CYTOKINESIS PROTEIN 3"/>
    <property type="match status" value="1"/>
</dbReference>
<protein>
    <submittedName>
        <fullName evidence="3">Transglutaminase</fullName>
    </submittedName>
</protein>
<dbReference type="Pfam" id="PF01841">
    <property type="entry name" value="Transglut_core"/>
    <property type="match status" value="1"/>
</dbReference>
<dbReference type="RefSeq" id="WP_058296749.1">
    <property type="nucleotide sequence ID" value="NZ_LN890328.1"/>
</dbReference>
<proteinExistence type="predicted"/>